<evidence type="ECO:0000256" key="8">
    <source>
        <dbReference type="ARBA" id="ARBA00022989"/>
    </source>
</evidence>
<dbReference type="GO" id="GO:0005267">
    <property type="term" value="F:potassium channel activity"/>
    <property type="evidence" value="ECO:0007669"/>
    <property type="project" value="UniProtKB-KW"/>
</dbReference>
<comment type="catalytic activity">
    <reaction evidence="12">
        <text>K(+)(in) = K(+)(out)</text>
        <dbReference type="Rhea" id="RHEA:29463"/>
        <dbReference type="ChEBI" id="CHEBI:29103"/>
    </reaction>
</comment>
<evidence type="ECO:0000256" key="2">
    <source>
        <dbReference type="ARBA" id="ARBA00006920"/>
    </source>
</evidence>
<evidence type="ECO:0000256" key="1">
    <source>
        <dbReference type="ARBA" id="ARBA00004141"/>
    </source>
</evidence>
<gene>
    <name evidence="14" type="ORF">EXE57_04765</name>
</gene>
<comment type="similarity">
    <text evidence="2">Belongs to the TMEM175 family.</text>
</comment>
<feature type="transmembrane region" description="Helical" evidence="13">
    <location>
        <begin position="55"/>
        <end position="72"/>
    </location>
</feature>
<keyword evidence="6" id="KW-0631">Potassium channel</keyword>
<evidence type="ECO:0000256" key="5">
    <source>
        <dbReference type="ARBA" id="ARBA00022692"/>
    </source>
</evidence>
<dbReference type="GO" id="GO:0015252">
    <property type="term" value="F:proton channel activity"/>
    <property type="evidence" value="ECO:0007669"/>
    <property type="project" value="InterPro"/>
</dbReference>
<evidence type="ECO:0000256" key="12">
    <source>
        <dbReference type="ARBA" id="ARBA00034430"/>
    </source>
</evidence>
<evidence type="ECO:0000256" key="11">
    <source>
        <dbReference type="ARBA" id="ARBA00023303"/>
    </source>
</evidence>
<keyword evidence="8 13" id="KW-1133">Transmembrane helix</keyword>
<evidence type="ECO:0000256" key="4">
    <source>
        <dbReference type="ARBA" id="ARBA00022538"/>
    </source>
</evidence>
<evidence type="ECO:0000256" key="6">
    <source>
        <dbReference type="ARBA" id="ARBA00022826"/>
    </source>
</evidence>
<evidence type="ECO:0000256" key="7">
    <source>
        <dbReference type="ARBA" id="ARBA00022958"/>
    </source>
</evidence>
<evidence type="ECO:0000256" key="10">
    <source>
        <dbReference type="ARBA" id="ARBA00023136"/>
    </source>
</evidence>
<keyword evidence="9" id="KW-0406">Ion transport</keyword>
<dbReference type="AlphaFoldDB" id="A0A4P7GII8"/>
<sequence length="211" mass="23228">MAAREHRRRGHERFITFIDAIVAIAITLLVLPLVELTAQIDDYDSVGALLRENQAEVWAFLLSFVVIARLWVVQHDSVRHVAVQDGRVMRLLLLWALTIVFLPFPTALVAAAADDGVTKLLYIGTMVLSTTCLTLVEVVLVRHPELTDGDDEADPVYGAANVAMLLLALVITLAVPATSYFPLLLLLAADPAARTWHRLRGGDSRRRASTD</sequence>
<dbReference type="GO" id="GO:0016020">
    <property type="term" value="C:membrane"/>
    <property type="evidence" value="ECO:0007669"/>
    <property type="project" value="UniProtKB-SubCell"/>
</dbReference>
<dbReference type="OrthoDB" id="7626281at2"/>
<evidence type="ECO:0000313" key="15">
    <source>
        <dbReference type="Proteomes" id="UP000294894"/>
    </source>
</evidence>
<evidence type="ECO:0000256" key="9">
    <source>
        <dbReference type="ARBA" id="ARBA00023065"/>
    </source>
</evidence>
<dbReference type="KEGG" id="noy:EXE57_04765"/>
<keyword evidence="5 13" id="KW-0812">Transmembrane</keyword>
<keyword evidence="7" id="KW-0630">Potassium</keyword>
<keyword evidence="4" id="KW-0633">Potassium transport</keyword>
<evidence type="ECO:0000313" key="14">
    <source>
        <dbReference type="EMBL" id="QBR91653.1"/>
    </source>
</evidence>
<name>A0A4P7GII8_9ACTN</name>
<comment type="subcellular location">
    <subcellularLocation>
        <location evidence="1">Membrane</location>
        <topology evidence="1">Multi-pass membrane protein</topology>
    </subcellularLocation>
</comment>
<accession>A0A4P7GII8</accession>
<organism evidence="14 15">
    <name type="scientific">Nocardioides euryhalodurans</name>
    <dbReference type="NCBI Taxonomy" id="2518370"/>
    <lineage>
        <taxon>Bacteria</taxon>
        <taxon>Bacillati</taxon>
        <taxon>Actinomycetota</taxon>
        <taxon>Actinomycetes</taxon>
        <taxon>Propionibacteriales</taxon>
        <taxon>Nocardioidaceae</taxon>
        <taxon>Nocardioides</taxon>
    </lineage>
</organism>
<feature type="transmembrane region" description="Helical" evidence="13">
    <location>
        <begin position="162"/>
        <end position="189"/>
    </location>
</feature>
<dbReference type="Pfam" id="PF06736">
    <property type="entry name" value="TMEM175"/>
    <property type="match status" value="1"/>
</dbReference>
<dbReference type="InterPro" id="IPR010617">
    <property type="entry name" value="TMEM175-like"/>
</dbReference>
<keyword evidence="3" id="KW-0813">Transport</keyword>
<protein>
    <submittedName>
        <fullName evidence="14">DUF1211 domain-containing protein</fullName>
    </submittedName>
</protein>
<evidence type="ECO:0000256" key="13">
    <source>
        <dbReference type="SAM" id="Phobius"/>
    </source>
</evidence>
<reference evidence="14 15" key="1">
    <citation type="submission" date="2019-03" db="EMBL/GenBank/DDBJ databases">
        <title>Three New Species of Nocardioides, Nocardioides euryhalodurans sp. nov., Nocardioides seonyuensis sp. nov. and Nocardioides eburneoflavus sp. nov., Iolated from Soil.</title>
        <authorList>
            <person name="Roh S.G."/>
            <person name="Lee C."/>
            <person name="Kim M.-K."/>
            <person name="Kim S.B."/>
        </authorList>
    </citation>
    <scope>NUCLEOTIDE SEQUENCE [LARGE SCALE GENOMIC DNA]</scope>
    <source>
        <strain evidence="14 15">MMS17-SY117</strain>
    </source>
</reference>
<dbReference type="Proteomes" id="UP000294894">
    <property type="component" value="Chromosome"/>
</dbReference>
<proteinExistence type="inferred from homology"/>
<feature type="transmembrane region" description="Helical" evidence="13">
    <location>
        <begin position="14"/>
        <end position="34"/>
    </location>
</feature>
<dbReference type="EMBL" id="CP038267">
    <property type="protein sequence ID" value="QBR91653.1"/>
    <property type="molecule type" value="Genomic_DNA"/>
</dbReference>
<keyword evidence="11" id="KW-0407">Ion channel</keyword>
<dbReference type="RefSeq" id="WP_135074480.1">
    <property type="nucleotide sequence ID" value="NZ_CP038267.1"/>
</dbReference>
<feature type="transmembrane region" description="Helical" evidence="13">
    <location>
        <begin position="92"/>
        <end position="113"/>
    </location>
</feature>
<keyword evidence="10 13" id="KW-0472">Membrane</keyword>
<keyword evidence="15" id="KW-1185">Reference proteome</keyword>
<evidence type="ECO:0000256" key="3">
    <source>
        <dbReference type="ARBA" id="ARBA00022448"/>
    </source>
</evidence>